<proteinExistence type="evidence at transcript level"/>
<dbReference type="GO" id="GO:0016829">
    <property type="term" value="F:lyase activity"/>
    <property type="evidence" value="ECO:0007669"/>
    <property type="project" value="UniProtKB-KW"/>
</dbReference>
<dbReference type="Gene3D" id="2.160.20.10">
    <property type="entry name" value="Single-stranded right-handed beta-helix, Pectin lyase-like"/>
    <property type="match status" value="1"/>
</dbReference>
<name>A0A1I9Q713_PHARH</name>
<gene>
    <name evidence="1" type="primary">pelA</name>
</gene>
<keyword evidence="1" id="KW-0456">Lyase</keyword>
<dbReference type="AlphaFoldDB" id="A0A1I9Q713"/>
<dbReference type="InterPro" id="IPR011050">
    <property type="entry name" value="Pectin_lyase_fold/virulence"/>
</dbReference>
<accession>A0A1I9Q713</accession>
<dbReference type="EMBL" id="KX517865">
    <property type="protein sequence ID" value="AOR51689.1"/>
    <property type="molecule type" value="mRNA"/>
</dbReference>
<dbReference type="SUPFAM" id="SSF51126">
    <property type="entry name" value="Pectin lyase-like"/>
    <property type="match status" value="1"/>
</dbReference>
<protein>
    <submittedName>
        <fullName evidence="1">Polisaccharide lyase family 1 protein</fullName>
    </submittedName>
</protein>
<organism evidence="1">
    <name type="scientific">Phaffia rhodozyma</name>
    <name type="common">Yeast</name>
    <name type="synonym">Xanthophyllomyces dendrorhous</name>
    <dbReference type="NCBI Taxonomy" id="264483"/>
    <lineage>
        <taxon>Eukaryota</taxon>
        <taxon>Fungi</taxon>
        <taxon>Dikarya</taxon>
        <taxon>Basidiomycota</taxon>
        <taxon>Agaricomycotina</taxon>
        <taxon>Tremellomycetes</taxon>
        <taxon>Cystofilobasidiales</taxon>
        <taxon>Mrakiaceae</taxon>
        <taxon>Phaffia</taxon>
    </lineage>
</organism>
<dbReference type="InterPro" id="IPR012334">
    <property type="entry name" value="Pectin_lyas_fold"/>
</dbReference>
<sequence>MFVAGVGANKRVALTNSEFDGRTSWSATCNGKHYWAIYTTGSNDRITMSGNYIHETSGRGPVSTLSFSLSLSFLETTTPSSSLTWSLKSFDPAFPFLHSCLKK</sequence>
<evidence type="ECO:0000313" key="1">
    <source>
        <dbReference type="EMBL" id="AOR51689.1"/>
    </source>
</evidence>
<reference evidence="1" key="1">
    <citation type="journal article" date="2016" name="Microb. Cell Fact.">
        <title>Regulation of carotenogenesis in the red yeast Xanthophyllomyces dendrorhous: the role of the transcriptional co-repressor complex Cyc8-Tup1 involved in catabolic repression.</title>
        <authorList>
            <person name="Cordova P."/>
            <person name="Alcaino J."/>
            <person name="Bravo N."/>
            <person name="Barahona S."/>
            <person name="Sepulveda D."/>
            <person name="Fernandez-Lobato M."/>
            <person name="Baeza M."/>
            <person name="Cifuentes V."/>
        </authorList>
    </citation>
    <scope>NUCLEOTIDE SEQUENCE</scope>
    <source>
        <strain evidence="1">UCD 67-385</strain>
    </source>
</reference>